<gene>
    <name evidence="1" type="ORF">BLITH_0567</name>
</gene>
<proteinExistence type="predicted"/>
<evidence type="ECO:0000313" key="2">
    <source>
        <dbReference type="Proteomes" id="UP000244016"/>
    </source>
</evidence>
<dbReference type="AlphaFoldDB" id="A0A2T5G4L5"/>
<dbReference type="EMBL" id="PEBW01000007">
    <property type="protein sequence ID" value="PTQ51137.1"/>
    <property type="molecule type" value="Genomic_DNA"/>
</dbReference>
<name>A0A2T5G4L5_9BACL</name>
<protein>
    <submittedName>
        <fullName evidence="1">Uncharacterized protein</fullName>
    </submittedName>
</protein>
<organism evidence="1 2">
    <name type="scientific">Brockia lithotrophica</name>
    <dbReference type="NCBI Taxonomy" id="933949"/>
    <lineage>
        <taxon>Bacteria</taxon>
        <taxon>Bacillati</taxon>
        <taxon>Bacillota</taxon>
        <taxon>Bacilli</taxon>
        <taxon>Bacillales</taxon>
        <taxon>Bacillales Family X. Incertae Sedis</taxon>
        <taxon>Brockia</taxon>
    </lineage>
</organism>
<reference evidence="1 2" key="1">
    <citation type="submission" date="2017-08" db="EMBL/GenBank/DDBJ databases">
        <title>Burning lignite coal seam in the remote Altai Mountains harbors a hydrogen-driven thermophilic microbial community.</title>
        <authorList>
            <person name="Kadnikov V.V."/>
            <person name="Mardanov A.V."/>
            <person name="Ivasenko D."/>
            <person name="Beletsky A.V."/>
            <person name="Karnachuk O.V."/>
            <person name="Ravin N.V."/>
        </authorList>
    </citation>
    <scope>NUCLEOTIDE SEQUENCE [LARGE SCALE GENOMIC DNA]</scope>
    <source>
        <strain evidence="1">AL31</strain>
    </source>
</reference>
<evidence type="ECO:0000313" key="1">
    <source>
        <dbReference type="EMBL" id="PTQ51137.1"/>
    </source>
</evidence>
<dbReference type="Proteomes" id="UP000244016">
    <property type="component" value="Unassembled WGS sequence"/>
</dbReference>
<accession>A0A2T5G4L5</accession>
<sequence>MRPGVLPPHLCRSSPARGFAAPEVKRFLGEKECFLLSAS</sequence>
<comment type="caution">
    <text evidence="1">The sequence shown here is derived from an EMBL/GenBank/DDBJ whole genome shotgun (WGS) entry which is preliminary data.</text>
</comment>